<dbReference type="Pfam" id="PF00201">
    <property type="entry name" value="UDPGT"/>
    <property type="match status" value="1"/>
</dbReference>
<dbReference type="InterPro" id="IPR002213">
    <property type="entry name" value="UDP_glucos_trans"/>
</dbReference>
<evidence type="ECO:0000313" key="4">
    <source>
        <dbReference type="Proteomes" id="UP000000768"/>
    </source>
</evidence>
<evidence type="ECO:0000256" key="1">
    <source>
        <dbReference type="ARBA" id="ARBA00009995"/>
    </source>
</evidence>
<gene>
    <name evidence="3" type="ORF">SORBI_3007G055900</name>
</gene>
<reference evidence="4" key="2">
    <citation type="journal article" date="2018" name="Plant J.">
        <title>The Sorghum bicolor reference genome: improved assembly, gene annotations, a transcriptome atlas, and signatures of genome organization.</title>
        <authorList>
            <person name="McCormick R.F."/>
            <person name="Truong S.K."/>
            <person name="Sreedasyam A."/>
            <person name="Jenkins J."/>
            <person name="Shu S."/>
            <person name="Sims D."/>
            <person name="Kennedy M."/>
            <person name="Amirebrahimi M."/>
            <person name="Weers B.D."/>
            <person name="McKinley B."/>
            <person name="Mattison A."/>
            <person name="Morishige D.T."/>
            <person name="Grimwood J."/>
            <person name="Schmutz J."/>
            <person name="Mullet J.E."/>
        </authorList>
    </citation>
    <scope>NUCLEOTIDE SEQUENCE [LARGE SCALE GENOMIC DNA]</scope>
    <source>
        <strain evidence="4">cv. BTx623</strain>
    </source>
</reference>
<dbReference type="EMBL" id="CM000766">
    <property type="protein sequence ID" value="OQU79965.1"/>
    <property type="molecule type" value="Genomic_DNA"/>
</dbReference>
<evidence type="ECO:0008006" key="5">
    <source>
        <dbReference type="Google" id="ProtNLM"/>
    </source>
</evidence>
<evidence type="ECO:0000313" key="3">
    <source>
        <dbReference type="EMBL" id="OQU79965.1"/>
    </source>
</evidence>
<keyword evidence="4" id="KW-1185">Reference proteome</keyword>
<dbReference type="PANTHER" id="PTHR11926">
    <property type="entry name" value="GLUCOSYL/GLUCURONOSYL TRANSFERASES"/>
    <property type="match status" value="1"/>
</dbReference>
<protein>
    <recommendedName>
        <fullName evidence="5">Glycosyltransferase</fullName>
    </recommendedName>
</protein>
<dbReference type="InParanoid" id="A0A1Z5R944"/>
<organism evidence="3 4">
    <name type="scientific">Sorghum bicolor</name>
    <name type="common">Sorghum</name>
    <name type="synonym">Sorghum vulgare</name>
    <dbReference type="NCBI Taxonomy" id="4558"/>
    <lineage>
        <taxon>Eukaryota</taxon>
        <taxon>Viridiplantae</taxon>
        <taxon>Streptophyta</taxon>
        <taxon>Embryophyta</taxon>
        <taxon>Tracheophyta</taxon>
        <taxon>Spermatophyta</taxon>
        <taxon>Magnoliopsida</taxon>
        <taxon>Liliopsida</taxon>
        <taxon>Poales</taxon>
        <taxon>Poaceae</taxon>
        <taxon>PACMAD clade</taxon>
        <taxon>Panicoideae</taxon>
        <taxon>Andropogonodae</taxon>
        <taxon>Andropogoneae</taxon>
        <taxon>Sorghinae</taxon>
        <taxon>Sorghum</taxon>
    </lineage>
</organism>
<dbReference type="SUPFAM" id="SSF53756">
    <property type="entry name" value="UDP-Glycosyltransferase/glycogen phosphorylase"/>
    <property type="match status" value="1"/>
</dbReference>
<dbReference type="GO" id="GO:0005737">
    <property type="term" value="C:cytoplasm"/>
    <property type="evidence" value="ECO:0000318"/>
    <property type="project" value="GO_Central"/>
</dbReference>
<evidence type="ECO:0000256" key="2">
    <source>
        <dbReference type="ARBA" id="ARBA00022679"/>
    </source>
</evidence>
<accession>A0A1Z5R944</accession>
<keyword evidence="2" id="KW-0808">Transferase</keyword>
<dbReference type="Gramene" id="OQU79965">
    <property type="protein sequence ID" value="OQU79965"/>
    <property type="gene ID" value="SORBI_3007G055900"/>
</dbReference>
<sequence>MPQPHVVVVPYPGSGNINPALQLALLLRHHGVFVTFVVTEHNLRRAQAAATEEGAVSGCDDDAFRIETIPDGLVDADRDQQDYDLGLSKATTHRCAAPLRELVARLRGGGGGATPDVPPVTCVLPTALMSFALEVARELGVPSMVLWTSSAAALMGHMRLRELRERGYLPLKGQGLCTAAGRKMRAHAPPIGGRGMTVTLSDDSCLTNGYLETTMIDWIPGMPPISLGDISSFVRTTDPDDFGLWFNDTEANNCTKAGALVVNTFDALEPDVLAALRAEYPRVYTVGPLGSLLRLRHHDDDEAAAAAGGGSLDLSLWKHDTECLAWLDAQAPGSVVYANFGSLTVVTAAQLAEFAWGLAATGRPFLWVIREDLVAVAGGGPAAALLPPAFAAETAERGRVAAWCPQERVLRHRAVGCFLTHNGWNSTCECLAAGVPMVCWPVFADQFTVCKYVCEVWGVGRRLDAEVRREQVAARVGEVMESEEVRSSAARWKAVAEEAAGAGGSSHENLLGAVAALGVSSLNSAEA</sequence>
<dbReference type="AlphaFoldDB" id="A0A1Z5R944"/>
<comment type="similarity">
    <text evidence="1">Belongs to the UDP-glycosyltransferase family.</text>
</comment>
<dbReference type="Gene3D" id="3.40.50.2000">
    <property type="entry name" value="Glycogen Phosphorylase B"/>
    <property type="match status" value="2"/>
</dbReference>
<dbReference type="FunFam" id="3.40.50.2000:FF:000056">
    <property type="entry name" value="Glycosyltransferase"/>
    <property type="match status" value="1"/>
</dbReference>
<name>A0A1Z5R944_SORBI</name>
<dbReference type="CDD" id="cd03784">
    <property type="entry name" value="GT1_Gtf-like"/>
    <property type="match status" value="1"/>
</dbReference>
<dbReference type="FunFam" id="3.40.50.2000:FF:000438">
    <property type="entry name" value="UDP-glycosyltransferase 85A3"/>
    <property type="match status" value="1"/>
</dbReference>
<dbReference type="PANTHER" id="PTHR11926:SF889">
    <property type="entry name" value="GLYCOSYLTRANSFERASE"/>
    <property type="match status" value="1"/>
</dbReference>
<dbReference type="Proteomes" id="UP000000768">
    <property type="component" value="Chromosome 7"/>
</dbReference>
<reference evidence="3 4" key="1">
    <citation type="journal article" date="2009" name="Nature">
        <title>The Sorghum bicolor genome and the diversification of grasses.</title>
        <authorList>
            <person name="Paterson A.H."/>
            <person name="Bowers J.E."/>
            <person name="Bruggmann R."/>
            <person name="Dubchak I."/>
            <person name="Grimwood J."/>
            <person name="Gundlach H."/>
            <person name="Haberer G."/>
            <person name="Hellsten U."/>
            <person name="Mitros T."/>
            <person name="Poliakov A."/>
            <person name="Schmutz J."/>
            <person name="Spannagl M."/>
            <person name="Tang H."/>
            <person name="Wang X."/>
            <person name="Wicker T."/>
            <person name="Bharti A.K."/>
            <person name="Chapman J."/>
            <person name="Feltus F.A."/>
            <person name="Gowik U."/>
            <person name="Grigoriev I.V."/>
            <person name="Lyons E."/>
            <person name="Maher C.A."/>
            <person name="Martis M."/>
            <person name="Narechania A."/>
            <person name="Otillar R.P."/>
            <person name="Penning B.W."/>
            <person name="Salamov A.A."/>
            <person name="Wang Y."/>
            <person name="Zhang L."/>
            <person name="Carpita N.C."/>
            <person name="Freeling M."/>
            <person name="Gingle A.R."/>
            <person name="Hash C.T."/>
            <person name="Keller B."/>
            <person name="Klein P."/>
            <person name="Kresovich S."/>
            <person name="McCann M.C."/>
            <person name="Ming R."/>
            <person name="Peterson D.G."/>
            <person name="Mehboob-ur-Rahman"/>
            <person name="Ware D."/>
            <person name="Westhoff P."/>
            <person name="Mayer K.F."/>
            <person name="Messing J."/>
            <person name="Rokhsar D.S."/>
        </authorList>
    </citation>
    <scope>NUCLEOTIDE SEQUENCE [LARGE SCALE GENOMIC DNA]</scope>
    <source>
        <strain evidence="4">cv. BTx623</strain>
    </source>
</reference>
<dbReference type="GO" id="GO:0080043">
    <property type="term" value="F:quercetin 3-O-glucosyltransferase activity"/>
    <property type="evidence" value="ECO:0000318"/>
    <property type="project" value="GO_Central"/>
</dbReference>
<proteinExistence type="inferred from homology"/>
<dbReference type="GO" id="GO:0080044">
    <property type="term" value="F:quercetin 7-O-glucosyltransferase activity"/>
    <property type="evidence" value="ECO:0000318"/>
    <property type="project" value="GO_Central"/>
</dbReference>